<dbReference type="SUPFAM" id="SSF48371">
    <property type="entry name" value="ARM repeat"/>
    <property type="match status" value="1"/>
</dbReference>
<dbReference type="InterPro" id="IPR036770">
    <property type="entry name" value="Ankyrin_rpt-contain_sf"/>
</dbReference>
<gene>
    <name evidence="5" type="ORF">RFI_00827</name>
</gene>
<dbReference type="EMBL" id="ASPP01000869">
    <property type="protein sequence ID" value="ETO36235.1"/>
    <property type="molecule type" value="Genomic_DNA"/>
</dbReference>
<keyword evidence="5" id="KW-0647">Proteasome</keyword>
<reference evidence="5 6" key="1">
    <citation type="journal article" date="2013" name="Curr. Biol.">
        <title>The Genome of the Foraminiferan Reticulomyxa filosa.</title>
        <authorList>
            <person name="Glockner G."/>
            <person name="Hulsmann N."/>
            <person name="Schleicher M."/>
            <person name="Noegel A.A."/>
            <person name="Eichinger L."/>
            <person name="Gallinger C."/>
            <person name="Pawlowski J."/>
            <person name="Sierra R."/>
            <person name="Euteneuer U."/>
            <person name="Pillet L."/>
            <person name="Moustafa A."/>
            <person name="Platzer M."/>
            <person name="Groth M."/>
            <person name="Szafranski K."/>
            <person name="Schliwa M."/>
        </authorList>
    </citation>
    <scope>NUCLEOTIDE SEQUENCE [LARGE SCALE GENOMIC DNA]</scope>
</reference>
<dbReference type="InterPro" id="IPR011989">
    <property type="entry name" value="ARM-like"/>
</dbReference>
<dbReference type="PANTHER" id="PTHR24171:SF8">
    <property type="entry name" value="BRCA1-ASSOCIATED RING DOMAIN PROTEIN 1"/>
    <property type="match status" value="1"/>
</dbReference>
<dbReference type="Gene3D" id="1.25.10.10">
    <property type="entry name" value="Leucine-rich Repeat Variant"/>
    <property type="match status" value="1"/>
</dbReference>
<comment type="caution">
    <text evidence="5">The sequence shown here is derived from an EMBL/GenBank/DDBJ whole genome shotgun (WGS) entry which is preliminary data.</text>
</comment>
<keyword evidence="4" id="KW-1133">Transmembrane helix</keyword>
<name>X6PCH4_RETFI</name>
<keyword evidence="2 3" id="KW-0040">ANK repeat</keyword>
<evidence type="ECO:0000313" key="5">
    <source>
        <dbReference type="EMBL" id="ETO36235.1"/>
    </source>
</evidence>
<dbReference type="Proteomes" id="UP000023152">
    <property type="component" value="Unassembled WGS sequence"/>
</dbReference>
<dbReference type="GO" id="GO:0004842">
    <property type="term" value="F:ubiquitin-protein transferase activity"/>
    <property type="evidence" value="ECO:0007669"/>
    <property type="project" value="TreeGrafter"/>
</dbReference>
<dbReference type="GO" id="GO:0085020">
    <property type="term" value="P:protein K6-linked ubiquitination"/>
    <property type="evidence" value="ECO:0007669"/>
    <property type="project" value="TreeGrafter"/>
</dbReference>
<organism evidence="5 6">
    <name type="scientific">Reticulomyxa filosa</name>
    <dbReference type="NCBI Taxonomy" id="46433"/>
    <lineage>
        <taxon>Eukaryota</taxon>
        <taxon>Sar</taxon>
        <taxon>Rhizaria</taxon>
        <taxon>Retaria</taxon>
        <taxon>Foraminifera</taxon>
        <taxon>Monothalamids</taxon>
        <taxon>Reticulomyxidae</taxon>
        <taxon>Reticulomyxa</taxon>
    </lineage>
</organism>
<evidence type="ECO:0000313" key="6">
    <source>
        <dbReference type="Proteomes" id="UP000023152"/>
    </source>
</evidence>
<dbReference type="AlphaFoldDB" id="X6PCH4"/>
<proteinExistence type="predicted"/>
<accession>X6PCH4</accession>
<dbReference type="Gene3D" id="1.25.40.20">
    <property type="entry name" value="Ankyrin repeat-containing domain"/>
    <property type="match status" value="1"/>
</dbReference>
<dbReference type="GO" id="GO:0000502">
    <property type="term" value="C:proteasome complex"/>
    <property type="evidence" value="ECO:0007669"/>
    <property type="project" value="UniProtKB-KW"/>
</dbReference>
<evidence type="ECO:0000256" key="1">
    <source>
        <dbReference type="ARBA" id="ARBA00022737"/>
    </source>
</evidence>
<sequence>MSSRPSRFFRSIGCAFGKWKRKCSFNSIKIADASSCVNPIDPKPTEIISRSVSTNDLSSKVGNVVQQIKAIGKKYANRDITFDTQTLETDVSTVTSTMQQFQNHKHIQRFCAHALSNMAIHQQHCSILCHYNAHQFLIVAVKQHFDDWKLCWYTYFLLQFDKPVVNLLYQVIEHYHEVHLVIETTLGALSNLVLSETLRNSCGSADILQNIIKVIDRHKHHSTIATVSAGLFTNLGHNDNIAFLLTESGAVELTIAAMKIHKEDICLQRNCCAALSNMATSASYLERLVNCFGVEMIMGAVGFRDAQTEALAEQALSVADPHCIEANMSSLHVASRKGLYQSVYNILKQGMQINLQDAYGNTPLHYAIEHQHERITQLLVTRGALLHLQNKVMIFKAIKRDLFFLFTGKSALKWLQEKKPEEEKRLAQAINQGVKELKVARLQMAKLIYDVQQQVPLEVAQEIVAFSDAMEIVEFFGENDEQKAKWFLCSVSNFIKRQKTDKKKGMIFEICMVCWLVLFGSFLIYICDFFLSCNDPLKEVKQKTNHNFLRNYKKVFDLKNPWELEINTNIFSLFLLLKYESDKKLKGNSKQSTLEEEKKEKGTECKTFNKKKNNRYDNNGFDNANGDMMVCYGDIFVDPNTKSSN</sequence>
<feature type="repeat" description="ANK" evidence="3">
    <location>
        <begin position="359"/>
        <end position="391"/>
    </location>
</feature>
<protein>
    <submittedName>
        <fullName evidence="5">26S proteasome non-ATPase regulatory subunit 10</fullName>
    </submittedName>
</protein>
<dbReference type="PANTHER" id="PTHR24171">
    <property type="entry name" value="ANKYRIN REPEAT DOMAIN-CONTAINING PROTEIN 39-RELATED"/>
    <property type="match status" value="1"/>
</dbReference>
<keyword evidence="4" id="KW-0472">Membrane</keyword>
<dbReference type="OrthoDB" id="341259at2759"/>
<dbReference type="Pfam" id="PF12796">
    <property type="entry name" value="Ank_2"/>
    <property type="match status" value="1"/>
</dbReference>
<evidence type="ECO:0000256" key="2">
    <source>
        <dbReference type="ARBA" id="ARBA00023043"/>
    </source>
</evidence>
<dbReference type="InterPro" id="IPR002110">
    <property type="entry name" value="Ankyrin_rpt"/>
</dbReference>
<dbReference type="PROSITE" id="PS50088">
    <property type="entry name" value="ANK_REPEAT"/>
    <property type="match status" value="2"/>
</dbReference>
<feature type="repeat" description="ANK" evidence="3">
    <location>
        <begin position="326"/>
        <end position="358"/>
    </location>
</feature>
<evidence type="ECO:0000256" key="4">
    <source>
        <dbReference type="SAM" id="Phobius"/>
    </source>
</evidence>
<keyword evidence="1" id="KW-0677">Repeat</keyword>
<dbReference type="PROSITE" id="PS50297">
    <property type="entry name" value="ANK_REP_REGION"/>
    <property type="match status" value="1"/>
</dbReference>
<dbReference type="SUPFAM" id="SSF48403">
    <property type="entry name" value="Ankyrin repeat"/>
    <property type="match status" value="1"/>
</dbReference>
<feature type="transmembrane region" description="Helical" evidence="4">
    <location>
        <begin position="506"/>
        <end position="526"/>
    </location>
</feature>
<keyword evidence="4" id="KW-0812">Transmembrane</keyword>
<dbReference type="InterPro" id="IPR016024">
    <property type="entry name" value="ARM-type_fold"/>
</dbReference>
<keyword evidence="6" id="KW-1185">Reference proteome</keyword>
<dbReference type="SMART" id="SM00248">
    <property type="entry name" value="ANK"/>
    <property type="match status" value="2"/>
</dbReference>
<evidence type="ECO:0000256" key="3">
    <source>
        <dbReference type="PROSITE-ProRule" id="PRU00023"/>
    </source>
</evidence>